<sequence>MSESNATLETFVLSELLPSDRYAYRDEELLIRCKESTMAYLSRGGTIFTRDLSAPFVDDLLDFYIEETGKIPYIKLVTAELIEQVLQLPDDMLLSDITESLGGSTEHSEEQSLVAIDFNELLNVAYQERVADVHISIMSNGTLVRGRSSSGLVRLHKVMRNRDYGVSLGNQVFQVLASEGSSGSFYESVPDENRFSWEVGGKLRNYRASTMPIKGGAKINLRCLDPYSDTVLTPHELGFLPQQIKQLMKLMNMPYGGLLISGQTGSGKTTTLMSFLDVLPNNINVHTLEDPVEWLNSKFSQTEIDMDGTKDEYDIYRGSFADFGKRLLRQDIDVAMFGEIRDELSASIFYRLASTGHMAVGTVHTGSALGCITMLIKFFKLSPEQVADSDSFNGFLNQKLANKLCPHCSNKLKEHKEVILQQTKLAIERNKKDVLWRFENMTEQLALVESFCGGESDLNKLRFKNDQGCVECSYTGLKGKTVIAEILVMDNSIRRLVQDGNLLGIQDYLKSVNYMTTRDHAIQKIGAGLIDIHEACRLINDMDASTKQSFGYDDIANEMRTLGGNINA</sequence>
<gene>
    <name evidence="5" type="ORF">CIK00_14825</name>
</gene>
<dbReference type="Gene3D" id="3.40.50.300">
    <property type="entry name" value="P-loop containing nucleotide triphosphate hydrolases"/>
    <property type="match status" value="1"/>
</dbReference>
<dbReference type="PANTHER" id="PTHR30258">
    <property type="entry name" value="TYPE II SECRETION SYSTEM PROTEIN GSPE-RELATED"/>
    <property type="match status" value="1"/>
</dbReference>
<dbReference type="GO" id="GO:0005524">
    <property type="term" value="F:ATP binding"/>
    <property type="evidence" value="ECO:0007669"/>
    <property type="project" value="UniProtKB-KW"/>
</dbReference>
<keyword evidence="6" id="KW-1185">Reference proteome</keyword>
<dbReference type="SUPFAM" id="SSF52540">
    <property type="entry name" value="P-loop containing nucleoside triphosphate hydrolases"/>
    <property type="match status" value="1"/>
</dbReference>
<accession>A0A2N4UPW4</accession>
<protein>
    <recommendedName>
        <fullName evidence="4">Bacterial type II secretion system protein E domain-containing protein</fullName>
    </recommendedName>
</protein>
<comment type="similarity">
    <text evidence="1">Belongs to the GSP E family.</text>
</comment>
<dbReference type="PANTHER" id="PTHR30258:SF1">
    <property type="entry name" value="PROTEIN TRANSPORT PROTEIN HOFB HOMOLOG"/>
    <property type="match status" value="1"/>
</dbReference>
<comment type="caution">
    <text evidence="5">The sequence shown here is derived from an EMBL/GenBank/DDBJ whole genome shotgun (WGS) entry which is preliminary data.</text>
</comment>
<dbReference type="EMBL" id="NPIB01000020">
    <property type="protein sequence ID" value="PLC57054.1"/>
    <property type="molecule type" value="Genomic_DNA"/>
</dbReference>
<evidence type="ECO:0000256" key="1">
    <source>
        <dbReference type="ARBA" id="ARBA00006611"/>
    </source>
</evidence>
<dbReference type="InterPro" id="IPR027417">
    <property type="entry name" value="P-loop_NTPase"/>
</dbReference>
<evidence type="ECO:0000256" key="3">
    <source>
        <dbReference type="ARBA" id="ARBA00022840"/>
    </source>
</evidence>
<dbReference type="AlphaFoldDB" id="A0A2N4UPW4"/>
<dbReference type="Pfam" id="PF00437">
    <property type="entry name" value="T2SSE"/>
    <property type="match status" value="1"/>
</dbReference>
<evidence type="ECO:0000313" key="6">
    <source>
        <dbReference type="Proteomes" id="UP000234420"/>
    </source>
</evidence>
<evidence type="ECO:0000259" key="4">
    <source>
        <dbReference type="Pfam" id="PF00437"/>
    </source>
</evidence>
<dbReference type="GO" id="GO:0005886">
    <property type="term" value="C:plasma membrane"/>
    <property type="evidence" value="ECO:0007669"/>
    <property type="project" value="TreeGrafter"/>
</dbReference>
<dbReference type="GO" id="GO:0016887">
    <property type="term" value="F:ATP hydrolysis activity"/>
    <property type="evidence" value="ECO:0007669"/>
    <property type="project" value="TreeGrafter"/>
</dbReference>
<evidence type="ECO:0000256" key="2">
    <source>
        <dbReference type="ARBA" id="ARBA00022741"/>
    </source>
</evidence>
<dbReference type="Proteomes" id="UP000234420">
    <property type="component" value="Unassembled WGS sequence"/>
</dbReference>
<evidence type="ECO:0000313" key="5">
    <source>
        <dbReference type="EMBL" id="PLC57054.1"/>
    </source>
</evidence>
<keyword evidence="2" id="KW-0547">Nucleotide-binding</keyword>
<dbReference type="Gene3D" id="3.30.450.90">
    <property type="match status" value="1"/>
</dbReference>
<proteinExistence type="inferred from homology"/>
<feature type="domain" description="Bacterial type II secretion system protein E" evidence="4">
    <location>
        <begin position="109"/>
        <end position="536"/>
    </location>
</feature>
<keyword evidence="3" id="KW-0067">ATP-binding</keyword>
<organism evidence="5 6">
    <name type="scientific">Photobacterium carnosum</name>
    <dbReference type="NCBI Taxonomy" id="2023717"/>
    <lineage>
        <taxon>Bacteria</taxon>
        <taxon>Pseudomonadati</taxon>
        <taxon>Pseudomonadota</taxon>
        <taxon>Gammaproteobacteria</taxon>
        <taxon>Vibrionales</taxon>
        <taxon>Vibrionaceae</taxon>
        <taxon>Photobacterium</taxon>
    </lineage>
</organism>
<dbReference type="InterPro" id="IPR001482">
    <property type="entry name" value="T2SS/T4SS_dom"/>
</dbReference>
<dbReference type="RefSeq" id="WP_065208227.1">
    <property type="nucleotide sequence ID" value="NZ_JABJXE010000015.1"/>
</dbReference>
<reference evidence="5 6" key="1">
    <citation type="journal article" date="2018" name="Syst. Appl. Microbiol.">
        <title>Photobacterium carnosum sp. nov., isolated from spoiled modified atmosphere packaged poultry meat.</title>
        <authorList>
            <person name="Hilgarth M."/>
            <person name="Fuertes S."/>
            <person name="Ehrmann M."/>
            <person name="Vogel R.F."/>
        </authorList>
    </citation>
    <scope>NUCLEOTIDE SEQUENCE [LARGE SCALE GENOMIC DNA]</scope>
    <source>
        <strain evidence="5 6">TMW 2.2021</strain>
    </source>
</reference>
<name>A0A2N4UPW4_9GAMM</name>